<dbReference type="Gene3D" id="3.30.1300.30">
    <property type="entry name" value="GSPII I/J protein-like"/>
    <property type="match status" value="1"/>
</dbReference>
<evidence type="ECO:0008006" key="17">
    <source>
        <dbReference type="Google" id="ProtNLM"/>
    </source>
</evidence>
<keyword evidence="16" id="KW-1185">Reference proteome</keyword>
<dbReference type="GO" id="GO:0015031">
    <property type="term" value="P:protein transport"/>
    <property type="evidence" value="ECO:0007669"/>
    <property type="project" value="UniProtKB-KW"/>
</dbReference>
<dbReference type="Proteomes" id="UP000030460">
    <property type="component" value="Unassembled WGS sequence"/>
</dbReference>
<dbReference type="EMBL" id="JTDB02000016">
    <property type="protein sequence ID" value="NLP65612.1"/>
    <property type="molecule type" value="Genomic_DNA"/>
</dbReference>
<dbReference type="Pfam" id="PF05662">
    <property type="entry name" value="YadA_stalk"/>
    <property type="match status" value="12"/>
</dbReference>
<dbReference type="InterPro" id="IPR011049">
    <property type="entry name" value="Serralysin-like_metalloprot_C"/>
</dbReference>
<keyword evidence="6" id="KW-0812">Transmembrane</keyword>
<evidence type="ECO:0000259" key="13">
    <source>
        <dbReference type="Pfam" id="PF05662"/>
    </source>
</evidence>
<evidence type="ECO:0000256" key="3">
    <source>
        <dbReference type="ARBA" id="ARBA00005848"/>
    </source>
</evidence>
<feature type="domain" description="Trimeric autotransporter adhesin YadA-like stalk" evidence="13">
    <location>
        <begin position="1277"/>
        <end position="1316"/>
    </location>
</feature>
<dbReference type="GO" id="GO:0009279">
    <property type="term" value="C:cell outer membrane"/>
    <property type="evidence" value="ECO:0007669"/>
    <property type="project" value="UniProtKB-SubCell"/>
</dbReference>
<dbReference type="Gene3D" id="1.20.5.170">
    <property type="match status" value="7"/>
</dbReference>
<dbReference type="InterPro" id="IPR045584">
    <property type="entry name" value="Pilin-like"/>
</dbReference>
<feature type="domain" description="Trimeric autotransporter adhesin YadA-like head" evidence="12">
    <location>
        <begin position="1219"/>
        <end position="1245"/>
    </location>
</feature>
<keyword evidence="4" id="KW-0813">Transport</keyword>
<dbReference type="InterPro" id="IPR005594">
    <property type="entry name" value="YadA_C"/>
</dbReference>
<feature type="domain" description="Trimeric autotransporter adhesin YadA-like stalk" evidence="13">
    <location>
        <begin position="1164"/>
        <end position="1201"/>
    </location>
</feature>
<sequence>MNKTYRSVWSETDQTWVAAPETATAHRKSSRRLAVLATGAVGFAAGLSSATTGAATLTPAQLAALSAASSTSKTTTTPTAVAPVPGTVGQGGLEICSGTSGYSWGSGGGSQSVDCSSGNGNSDGLAFSLNNAADAKGGYGFSASTAQVAGYQNGTLAIRGASVMVYGPTTFDSVVTMSNQKIVQLAPGKISADSTDAVNGSQLYALGVGVGNSVQYDSAAQDSVTLGGAAAHKPVALHNVANGELSAASTDAVNGGQLYATNSNISNLAGDVTNIQGDITNINGKLADAVVYDSSAHDSLTLGGADASAPVALHNVANGELSAASTDAVNGGQLYATNSNISNLAGDVTNIQGDITNINGKLADAVVYDSSAHDSLTLGGADASAPVALHNVANGELSAASTDAVNGGQLYATNSNISNLAGDVTNIQGDITNINGKLADAVVYDSSAHDSLTLGGADASAPVALHNVANGELSAASTDAVNGGQLYATNSSISNLAGDVTNINGKLADAVMYDSSAHDSVTLGNASDMKPVALHNVANGEVSVASTDAINGSQLYDAIQKFDGKSTHYVGINSTPNDGNYNGEGATGDAAIAIGANALASGDNALAIGAGATASHSNAVALGAGSTTAAAVATPDATIGGQNYTFAGSNPASTVSIGSAGNERTLTNVAAGRLSASSTDAINGSQLYATNSAIDNIAQRNANAVEYDDSSKSAITLGGAQGTKLINVAAGDVSASSTEAVNGAQLYDVAASTNTAITKINNTLTTAGWGAQATSSDPTAYTYGGFVMDANGKVSNPAVLYVPNTIGTSGSQIVLDPGKGNSPYFINGNRSQYLPKGTVISNVANGEVDTDAANVGQVYDIVSAATGGGVKSTLLRAQAPDVNGTSGVNSAGLTRTYTTAAYYSQVSGLADSSGSQGPSDVARASGAGSIAIGSNAFTPAANGVALGVQAYASAKDAVAIGAGSVANQSNTVSVGNDGTGSYVAYDANGQVQTIQNAVNTRRIVNLAAGQGDTDAVNVGQLRSVAAALGGGAGINAAGGLIAPSYSVGGTTVNTVGDAIANLDNRVQKNTAEIAALAADATTSPATVLSTSSAATASPAMRMAAASRSLLGANASTADSSSVRSMAAVGDTASSTDADAVHYDNADHSSVTLASTSGGNVKLSGLSNGALSLDSTDAVTGQQLYATNQQVDSLNQALQNISVGGSTATSINSTSGVAAASGSQSVAVGGGAVAMGANSTAIGDKANASANNAVAIGANSIANRDNAVSVGAEGSERQIVNVAAGTSGTDAVNLNQLNNAMAQQSNAFGQQIGNLQSSINTVSKNAYAGVAAAMAMPNLTPSGPGRTVVAAGGGYYMGGSAAAVGVTYRSTNMHWLVNGGVSVTSTGNTAARAQVGYEF</sequence>
<dbReference type="InterPro" id="IPR008635">
    <property type="entry name" value="Coiled_stalk_dom"/>
</dbReference>
<feature type="domain" description="Trimeric autotransporter adhesin YadA-like stalk" evidence="13">
    <location>
        <begin position="238"/>
        <end position="277"/>
    </location>
</feature>
<name>A0A8T6ZLZ8_9BURK</name>
<dbReference type="InterPro" id="IPR024973">
    <property type="entry name" value="ESPR"/>
</dbReference>
<evidence type="ECO:0000256" key="4">
    <source>
        <dbReference type="ARBA" id="ARBA00022448"/>
    </source>
</evidence>
<dbReference type="InterPro" id="IPR008640">
    <property type="entry name" value="Adhesin_Head_dom"/>
</dbReference>
<evidence type="ECO:0000256" key="2">
    <source>
        <dbReference type="ARBA" id="ARBA00004442"/>
    </source>
</evidence>
<evidence type="ECO:0000256" key="9">
    <source>
        <dbReference type="ARBA" id="ARBA00023136"/>
    </source>
</evidence>
<evidence type="ECO:0000256" key="10">
    <source>
        <dbReference type="ARBA" id="ARBA00023237"/>
    </source>
</evidence>
<feature type="domain" description="Trimeric autotransporter adhesin YadA-like stalk" evidence="13">
    <location>
        <begin position="314"/>
        <end position="353"/>
    </location>
</feature>
<feature type="domain" description="Trimeric autotransporter adhesin YadA-like C-terminal membrane anchor" evidence="11">
    <location>
        <begin position="1340"/>
        <end position="1398"/>
    </location>
</feature>
<proteinExistence type="inferred from homology"/>
<evidence type="ECO:0000313" key="16">
    <source>
        <dbReference type="Proteomes" id="UP000030460"/>
    </source>
</evidence>
<dbReference type="SUPFAM" id="SSF101967">
    <property type="entry name" value="Adhesin YadA, collagen-binding domain"/>
    <property type="match status" value="5"/>
</dbReference>
<evidence type="ECO:0000256" key="7">
    <source>
        <dbReference type="ARBA" id="ARBA00022729"/>
    </source>
</evidence>
<gene>
    <name evidence="15" type="ORF">NH14_031630</name>
</gene>
<evidence type="ECO:0000256" key="8">
    <source>
        <dbReference type="ARBA" id="ARBA00022927"/>
    </source>
</evidence>
<feature type="domain" description="Trimeric autotransporter adhesin YadA-like stalk" evidence="13">
    <location>
        <begin position="666"/>
        <end position="706"/>
    </location>
</feature>
<evidence type="ECO:0000313" key="15">
    <source>
        <dbReference type="EMBL" id="NLP65612.1"/>
    </source>
</evidence>
<feature type="domain" description="Trimeric autotransporter adhesin YadA-like head" evidence="12">
    <location>
        <begin position="952"/>
        <end position="976"/>
    </location>
</feature>
<evidence type="ECO:0000259" key="11">
    <source>
        <dbReference type="Pfam" id="PF03895"/>
    </source>
</evidence>
<organism evidence="15 16">
    <name type="scientific">Paraburkholderia sacchari</name>
    <dbReference type="NCBI Taxonomy" id="159450"/>
    <lineage>
        <taxon>Bacteria</taxon>
        <taxon>Pseudomonadati</taxon>
        <taxon>Pseudomonadota</taxon>
        <taxon>Betaproteobacteria</taxon>
        <taxon>Burkholderiales</taxon>
        <taxon>Burkholderiaceae</taxon>
        <taxon>Paraburkholderia</taxon>
    </lineage>
</organism>
<dbReference type="GO" id="GO:0009986">
    <property type="term" value="C:cell surface"/>
    <property type="evidence" value="ECO:0007669"/>
    <property type="project" value="UniProtKB-SubCell"/>
</dbReference>
<evidence type="ECO:0000259" key="14">
    <source>
        <dbReference type="Pfam" id="PF13018"/>
    </source>
</evidence>
<feature type="domain" description="Trimeric autotransporter adhesin YadA-like stalk" evidence="13">
    <location>
        <begin position="724"/>
        <end position="765"/>
    </location>
</feature>
<dbReference type="Pfam" id="PF03895">
    <property type="entry name" value="YadA_anchor"/>
    <property type="match status" value="1"/>
</dbReference>
<feature type="domain" description="Trimeric autotransporter adhesin YadA-like stalk" evidence="13">
    <location>
        <begin position="466"/>
        <end position="507"/>
    </location>
</feature>
<comment type="caution">
    <text evidence="15">The sequence shown here is derived from an EMBL/GenBank/DDBJ whole genome shotgun (WGS) entry which is preliminary data.</text>
</comment>
<feature type="domain" description="ESPR" evidence="14">
    <location>
        <begin position="1"/>
        <end position="49"/>
    </location>
</feature>
<feature type="domain" description="Trimeric autotransporter adhesin YadA-like stalk" evidence="13">
    <location>
        <begin position="840"/>
        <end position="874"/>
    </location>
</feature>
<feature type="domain" description="Trimeric autotransporter adhesin YadA-like head" evidence="12">
    <location>
        <begin position="600"/>
        <end position="626"/>
    </location>
</feature>
<feature type="domain" description="Trimeric autotransporter adhesin YadA-like stalk" evidence="13">
    <location>
        <begin position="535"/>
        <end position="571"/>
    </location>
</feature>
<feature type="domain" description="Trimeric autotransporter adhesin YadA-like stalk" evidence="13">
    <location>
        <begin position="390"/>
        <end position="429"/>
    </location>
</feature>
<dbReference type="Pfam" id="PF13018">
    <property type="entry name" value="ESPR"/>
    <property type="match status" value="1"/>
</dbReference>
<comment type="similarity">
    <text evidence="3">Belongs to the autotransporter-2 (AT-2) (TC 1.B.40) family.</text>
</comment>
<keyword evidence="8" id="KW-0653">Protein transport</keyword>
<reference evidence="15" key="2">
    <citation type="submission" date="2020-04" db="EMBL/GenBank/DDBJ databases">
        <authorList>
            <person name="Alexandrino P."/>
            <person name="Mendonca T."/>
            <person name="Guaman L."/>
            <person name="Cherix J."/>
            <person name="Lozano-Sakalauskas G."/>
            <person name="Fujita A."/>
            <person name="Filho E.R."/>
            <person name="Long P."/>
            <person name="Padilla G."/>
            <person name="Taciro M.K."/>
            <person name="Gomez J.G."/>
            <person name="Silva L.F."/>
            <person name="Torres M."/>
        </authorList>
    </citation>
    <scope>NUCLEOTIDE SEQUENCE</scope>
    <source>
        <strain evidence="15">LMG 19450</strain>
    </source>
</reference>
<feature type="domain" description="Trimeric autotransporter adhesin YadA-like stalk" evidence="13">
    <location>
        <begin position="1002"/>
        <end position="1033"/>
    </location>
</feature>
<evidence type="ECO:0000259" key="12">
    <source>
        <dbReference type="Pfam" id="PF05658"/>
    </source>
</evidence>
<feature type="domain" description="Trimeric autotransporter adhesin YadA-like stalk" evidence="13">
    <location>
        <begin position="181"/>
        <end position="213"/>
    </location>
</feature>
<keyword evidence="9" id="KW-0472">Membrane</keyword>
<protein>
    <recommendedName>
        <fullName evidence="17">Adhesin</fullName>
    </recommendedName>
</protein>
<keyword evidence="10" id="KW-0998">Cell outer membrane</keyword>
<keyword evidence="5" id="KW-1134">Transmembrane beta strand</keyword>
<dbReference type="Gene3D" id="6.10.250.2030">
    <property type="match status" value="1"/>
</dbReference>
<evidence type="ECO:0000256" key="5">
    <source>
        <dbReference type="ARBA" id="ARBA00022452"/>
    </source>
</evidence>
<dbReference type="SUPFAM" id="SSF54523">
    <property type="entry name" value="Pili subunits"/>
    <property type="match status" value="1"/>
</dbReference>
<keyword evidence="7" id="KW-0732">Signal</keyword>
<feature type="domain" description="Trimeric autotransporter adhesin YadA-like head" evidence="12">
    <location>
        <begin position="1247"/>
        <end position="1271"/>
    </location>
</feature>
<dbReference type="OrthoDB" id="1632057at2"/>
<dbReference type="Pfam" id="PF05658">
    <property type="entry name" value="YadA_head"/>
    <property type="match status" value="5"/>
</dbReference>
<reference evidence="15" key="1">
    <citation type="journal article" date="2015" name="Genome Announc.">
        <title>Draft Genome Sequence of the Polyhydroxyalkanoate-Producing Bacterium Burkholderia sacchari LMG 19450 Isolated from Brazilian Sugarcane Plantation Soil.</title>
        <authorList>
            <person name="Alexandrino P.M."/>
            <person name="Mendonca T.T."/>
            <person name="Guaman Bautista L.P."/>
            <person name="Cherix J."/>
            <person name="Lozano-Sakalauskas G.C."/>
            <person name="Fujita A."/>
            <person name="Ramos Filho E."/>
            <person name="Long P."/>
            <person name="Padilla G."/>
            <person name="Taciro M.K."/>
            <person name="Gomez J.G."/>
            <person name="Silva L.F."/>
        </authorList>
    </citation>
    <scope>NUCLEOTIDE SEQUENCE</scope>
    <source>
        <strain evidence="15">LMG 19450</strain>
    </source>
</reference>
<evidence type="ECO:0000256" key="1">
    <source>
        <dbReference type="ARBA" id="ARBA00004241"/>
    </source>
</evidence>
<evidence type="ECO:0000256" key="6">
    <source>
        <dbReference type="ARBA" id="ARBA00022692"/>
    </source>
</evidence>
<comment type="subcellular location">
    <subcellularLocation>
        <location evidence="2">Cell outer membrane</location>
    </subcellularLocation>
    <subcellularLocation>
        <location evidence="1">Cell surface</location>
    </subcellularLocation>
</comment>
<accession>A0A8T6ZLZ8</accession>
<feature type="domain" description="Trimeric autotransporter adhesin YadA-like head" evidence="12">
    <location>
        <begin position="924"/>
        <end position="949"/>
    </location>
</feature>
<dbReference type="Gene3D" id="2.150.10.10">
    <property type="entry name" value="Serralysin-like metalloprotease, C-terminal"/>
    <property type="match status" value="4"/>
</dbReference>